<evidence type="ECO:0008006" key="3">
    <source>
        <dbReference type="Google" id="ProtNLM"/>
    </source>
</evidence>
<dbReference type="EMBL" id="BNCF01000003">
    <property type="protein sequence ID" value="GHE28328.1"/>
    <property type="molecule type" value="Genomic_DNA"/>
</dbReference>
<evidence type="ECO:0000313" key="2">
    <source>
        <dbReference type="Proteomes" id="UP000636453"/>
    </source>
</evidence>
<dbReference type="Proteomes" id="UP000636453">
    <property type="component" value="Unassembled WGS sequence"/>
</dbReference>
<dbReference type="AlphaFoldDB" id="A0A918YX18"/>
<reference evidence="1" key="1">
    <citation type="journal article" date="2014" name="Int. J. Syst. Evol. Microbiol.">
        <title>Complete genome sequence of Corynebacterium casei LMG S-19264T (=DSM 44701T), isolated from a smear-ripened cheese.</title>
        <authorList>
            <consortium name="US DOE Joint Genome Institute (JGI-PGF)"/>
            <person name="Walter F."/>
            <person name="Albersmeier A."/>
            <person name="Kalinowski J."/>
            <person name="Ruckert C."/>
        </authorList>
    </citation>
    <scope>NUCLEOTIDE SEQUENCE</scope>
    <source>
        <strain evidence="1">KCTC 32020</strain>
    </source>
</reference>
<dbReference type="PROSITE" id="PS51318">
    <property type="entry name" value="TAT"/>
    <property type="match status" value="1"/>
</dbReference>
<evidence type="ECO:0000313" key="1">
    <source>
        <dbReference type="EMBL" id="GHE28328.1"/>
    </source>
</evidence>
<protein>
    <recommendedName>
        <fullName evidence="3">Twin-arginine translocation signal domain-containing protein</fullName>
    </recommendedName>
</protein>
<accession>A0A918YX18</accession>
<comment type="caution">
    <text evidence="1">The sequence shown here is derived from an EMBL/GenBank/DDBJ whole genome shotgun (WGS) entry which is preliminary data.</text>
</comment>
<reference evidence="1" key="2">
    <citation type="submission" date="2020-09" db="EMBL/GenBank/DDBJ databases">
        <authorList>
            <person name="Sun Q."/>
            <person name="Kim S."/>
        </authorList>
    </citation>
    <scope>NUCLEOTIDE SEQUENCE</scope>
    <source>
        <strain evidence="1">KCTC 32020</strain>
    </source>
</reference>
<gene>
    <name evidence="1" type="ORF">GCM10007167_07270</name>
</gene>
<sequence>MEELTMPLTRRDFLALASAGATLALWPRLPAFAASDDTRLLVVLLRGGLDALHALPPIGDPHYARLRGALAVADAVALDQGFALHPALAFVRELYGRRQALPVLAIARPTADARTSRRRTAWRAAAALAPRCRAAG</sequence>
<dbReference type="InterPro" id="IPR006311">
    <property type="entry name" value="TAT_signal"/>
</dbReference>
<proteinExistence type="predicted"/>
<keyword evidence="2" id="KW-1185">Reference proteome</keyword>
<organism evidence="1 2">
    <name type="scientific">Vulcaniibacterium thermophilum</name>
    <dbReference type="NCBI Taxonomy" id="1169913"/>
    <lineage>
        <taxon>Bacteria</taxon>
        <taxon>Pseudomonadati</taxon>
        <taxon>Pseudomonadota</taxon>
        <taxon>Gammaproteobacteria</taxon>
        <taxon>Lysobacterales</taxon>
        <taxon>Lysobacteraceae</taxon>
        <taxon>Vulcaniibacterium</taxon>
    </lineage>
</organism>
<name>A0A918YX18_9GAMM</name>